<organism evidence="1 2">
    <name type="scientific">Paenibacillus ehimensis</name>
    <dbReference type="NCBI Taxonomy" id="79264"/>
    <lineage>
        <taxon>Bacteria</taxon>
        <taxon>Bacillati</taxon>
        <taxon>Bacillota</taxon>
        <taxon>Bacilli</taxon>
        <taxon>Bacillales</taxon>
        <taxon>Paenibacillaceae</taxon>
        <taxon>Paenibacillus</taxon>
    </lineage>
</organism>
<dbReference type="EMBL" id="JAUMKJ010000071">
    <property type="protein sequence ID" value="MDO3681624.1"/>
    <property type="molecule type" value="Genomic_DNA"/>
</dbReference>
<proteinExistence type="predicted"/>
<name>A0ABT8VKW7_9BACL</name>
<accession>A0ABT8VKW7</accession>
<comment type="caution">
    <text evidence="1">The sequence shown here is derived from an EMBL/GenBank/DDBJ whole genome shotgun (WGS) entry which is preliminary data.</text>
</comment>
<evidence type="ECO:0000313" key="1">
    <source>
        <dbReference type="EMBL" id="MDO3681624.1"/>
    </source>
</evidence>
<keyword evidence="2" id="KW-1185">Reference proteome</keyword>
<reference evidence="1" key="1">
    <citation type="submission" date="2023-07" db="EMBL/GenBank/DDBJ databases">
        <authorList>
            <person name="Aktuganov G."/>
            <person name="Boyko T."/>
            <person name="Delegan Y."/>
            <person name="Galimzianova N."/>
            <person name="Gilvanova E."/>
            <person name="Korobov V."/>
            <person name="Kuzmina L."/>
            <person name="Melentiev A."/>
            <person name="Milman P."/>
            <person name="Ryabova A."/>
            <person name="Stupak E."/>
            <person name="Yasakov T."/>
            <person name="Zharikova N."/>
            <person name="Zhurenko E."/>
        </authorList>
    </citation>
    <scope>NUCLEOTIDE SEQUENCE</scope>
    <source>
        <strain evidence="1">IB-739</strain>
    </source>
</reference>
<gene>
    <name evidence="1" type="ORF">Q3C12_32030</name>
</gene>
<dbReference type="Proteomes" id="UP001168883">
    <property type="component" value="Unassembled WGS sequence"/>
</dbReference>
<evidence type="ECO:0000313" key="2">
    <source>
        <dbReference type="Proteomes" id="UP001168883"/>
    </source>
</evidence>
<dbReference type="RefSeq" id="WP_302881305.1">
    <property type="nucleotide sequence ID" value="NZ_JAUMKJ010000071.1"/>
</dbReference>
<protein>
    <submittedName>
        <fullName evidence="1">Helix-turn-helix transcriptional regulator</fullName>
    </submittedName>
</protein>
<sequence length="82" mass="8992">MISLSIKIKLGEAIEAADKATGGKVSKYAIAREAKVRPNLIYDLCDGKTKRIDLDTLSSIIKTLNELSGQNHTISDILEYVE</sequence>